<dbReference type="Proteomes" id="UP001060085">
    <property type="component" value="Linkage Group LG08"/>
</dbReference>
<accession>A0ACB9ZSL2</accession>
<reference evidence="2" key="1">
    <citation type="journal article" date="2023" name="Nat. Plants">
        <title>Single-cell RNA sequencing provides a high-resolution roadmap for understanding the multicellular compartmentation of specialized metabolism.</title>
        <authorList>
            <person name="Sun S."/>
            <person name="Shen X."/>
            <person name="Li Y."/>
            <person name="Li Y."/>
            <person name="Wang S."/>
            <person name="Li R."/>
            <person name="Zhang H."/>
            <person name="Shen G."/>
            <person name="Guo B."/>
            <person name="Wei J."/>
            <person name="Xu J."/>
            <person name="St-Pierre B."/>
            <person name="Chen S."/>
            <person name="Sun C."/>
        </authorList>
    </citation>
    <scope>NUCLEOTIDE SEQUENCE [LARGE SCALE GENOMIC DNA]</scope>
</reference>
<gene>
    <name evidence="1" type="ORF">M9H77_36709</name>
</gene>
<protein>
    <submittedName>
        <fullName evidence="1">Uncharacterized protein</fullName>
    </submittedName>
</protein>
<sequence length="378" mass="43979">MFYLVCKNFPRNFGFFQWNQLSTLSRKPLSSTVKIDAEKNLVSFTVNYLVKKLGFPPERAALVSKSTNFQTPEKPDSVILFLKDEGFTHDQIQLLIKEYPRFILCDPKKTLLPKIEFFRSLGFPDVEITETLCARPEILKRSLKKQLKPSFEFLKDLFSLAGKTLIPLKWYTTALCSEFQTCLVPSVEILREFGVPDNHIVTFLKIKSKTFPLSGNKFRKIVEEVKDMGFNPSRMNFVVAVHIVRGFKKSSWKKKVEVYKKWGCSEAEILEAFGKYPWCMALSDDKIMAKMEFLVSKFGLSPSDVLRQPKVTNFSLQHRIFPRSVIYQALSKKELVPKDFRFWIFLEVSEEKFLQRFVEPFQDEAPELLALYQKALPL</sequence>
<evidence type="ECO:0000313" key="2">
    <source>
        <dbReference type="Proteomes" id="UP001060085"/>
    </source>
</evidence>
<name>A0ACB9ZSL2_CATRO</name>
<evidence type="ECO:0000313" key="1">
    <source>
        <dbReference type="EMBL" id="KAI5650704.1"/>
    </source>
</evidence>
<dbReference type="EMBL" id="CM044708">
    <property type="protein sequence ID" value="KAI5650704.1"/>
    <property type="molecule type" value="Genomic_DNA"/>
</dbReference>
<comment type="caution">
    <text evidence="1">The sequence shown here is derived from an EMBL/GenBank/DDBJ whole genome shotgun (WGS) entry which is preliminary data.</text>
</comment>
<proteinExistence type="predicted"/>
<keyword evidence="2" id="KW-1185">Reference proteome</keyword>
<organism evidence="1 2">
    <name type="scientific">Catharanthus roseus</name>
    <name type="common">Madagascar periwinkle</name>
    <name type="synonym">Vinca rosea</name>
    <dbReference type="NCBI Taxonomy" id="4058"/>
    <lineage>
        <taxon>Eukaryota</taxon>
        <taxon>Viridiplantae</taxon>
        <taxon>Streptophyta</taxon>
        <taxon>Embryophyta</taxon>
        <taxon>Tracheophyta</taxon>
        <taxon>Spermatophyta</taxon>
        <taxon>Magnoliopsida</taxon>
        <taxon>eudicotyledons</taxon>
        <taxon>Gunneridae</taxon>
        <taxon>Pentapetalae</taxon>
        <taxon>asterids</taxon>
        <taxon>lamiids</taxon>
        <taxon>Gentianales</taxon>
        <taxon>Apocynaceae</taxon>
        <taxon>Rauvolfioideae</taxon>
        <taxon>Vinceae</taxon>
        <taxon>Catharanthinae</taxon>
        <taxon>Catharanthus</taxon>
    </lineage>
</organism>